<dbReference type="EMBL" id="CP007739">
    <property type="protein sequence ID" value="AIE61652.1"/>
    <property type="molecule type" value="Genomic_DNA"/>
</dbReference>
<gene>
    <name evidence="2" type="ORF">BMMGA3_16495</name>
</gene>
<keyword evidence="1" id="KW-0812">Transmembrane</keyword>
<dbReference type="HOGENOM" id="CLU_064090_0_0_9"/>
<reference evidence="2 3" key="1">
    <citation type="journal article" date="2015" name="BMC Genomics">
        <title>Transcriptome analysis of thermophilic methylotrophic Bacillus methanolicus MGA3 using RNA-sequencing provides detailed insights into its previously uncharted transcriptional landscape.</title>
        <authorList>
            <person name="Irla M."/>
            <person name="Neshat A."/>
            <person name="Brautaset T."/>
            <person name="Ruckert C."/>
            <person name="Kalinowski J."/>
            <person name="Wendisch V.F."/>
        </authorList>
    </citation>
    <scope>NUCLEOTIDE SEQUENCE [LARGE SCALE GENOMIC DNA]</scope>
    <source>
        <strain evidence="3">MGA3 / ATCC 53907</strain>
    </source>
</reference>
<name>I3EBV2_BACMM</name>
<dbReference type="OrthoDB" id="9800309at2"/>
<feature type="transmembrane region" description="Helical" evidence="1">
    <location>
        <begin position="188"/>
        <end position="206"/>
    </location>
</feature>
<sequence>MNIFLREMKAHRKSLIFWCIGVIFMVASGMNKYVSLYSSGQSMNDLMADMPKSFQAIMGTGTFDLSKASGYYGVLFLYLVLMATIHAAMLGANIIAKEERDKTTEFLFVKPASRNKILTSKLLAAFVNILIFNLVTFVSSILIVQKYSKGEEVSDDISILMVGMFILQLLFMVIGTAIAAVKKNPKKAGSLSTGILLITFILSIAIDLNENIEFLKYFTPFKYYDAKNLMYGGGFDAVFVIISVVLIVGLSIVTYVFFRKRDLNV</sequence>
<dbReference type="Pfam" id="PF12679">
    <property type="entry name" value="ABC2_membrane_2"/>
    <property type="match status" value="1"/>
</dbReference>
<proteinExistence type="predicted"/>
<organism evidence="2 3">
    <name type="scientific">Bacillus methanolicus (strain MGA3 / ATCC 53907)</name>
    <dbReference type="NCBI Taxonomy" id="796606"/>
    <lineage>
        <taxon>Bacteria</taxon>
        <taxon>Bacillati</taxon>
        <taxon>Bacillota</taxon>
        <taxon>Bacilli</taxon>
        <taxon>Bacillales</taxon>
        <taxon>Bacillaceae</taxon>
        <taxon>Bacillus</taxon>
    </lineage>
</organism>
<feature type="transmembrane region" description="Helical" evidence="1">
    <location>
        <begin position="15"/>
        <end position="34"/>
    </location>
</feature>
<dbReference type="STRING" id="796606.BMMGA3_16495"/>
<evidence type="ECO:0000313" key="2">
    <source>
        <dbReference type="EMBL" id="AIE61652.1"/>
    </source>
</evidence>
<dbReference type="PANTHER" id="PTHR37305:SF1">
    <property type="entry name" value="MEMBRANE PROTEIN"/>
    <property type="match status" value="1"/>
</dbReference>
<dbReference type="KEGG" id="bmet:BMMGA3_16495"/>
<dbReference type="AlphaFoldDB" id="I3EBV2"/>
<keyword evidence="3" id="KW-1185">Reference proteome</keyword>
<keyword evidence="1" id="KW-1133">Transmembrane helix</keyword>
<protein>
    <submittedName>
        <fullName evidence="2">Putative membrane protein</fullName>
    </submittedName>
</protein>
<dbReference type="PANTHER" id="PTHR37305">
    <property type="entry name" value="INTEGRAL MEMBRANE PROTEIN-RELATED"/>
    <property type="match status" value="1"/>
</dbReference>
<dbReference type="RefSeq" id="WP_003346993.1">
    <property type="nucleotide sequence ID" value="NZ_ADWW01000001.1"/>
</dbReference>
<dbReference type="GO" id="GO:0140359">
    <property type="term" value="F:ABC-type transporter activity"/>
    <property type="evidence" value="ECO:0007669"/>
    <property type="project" value="InterPro"/>
</dbReference>
<evidence type="ECO:0000256" key="1">
    <source>
        <dbReference type="SAM" id="Phobius"/>
    </source>
</evidence>
<feature type="transmembrane region" description="Helical" evidence="1">
    <location>
        <begin position="157"/>
        <end position="181"/>
    </location>
</feature>
<keyword evidence="1" id="KW-0472">Membrane</keyword>
<feature type="transmembrane region" description="Helical" evidence="1">
    <location>
        <begin position="237"/>
        <end position="258"/>
    </location>
</feature>
<feature type="transmembrane region" description="Helical" evidence="1">
    <location>
        <begin position="122"/>
        <end position="145"/>
    </location>
</feature>
<dbReference type="Proteomes" id="UP000027602">
    <property type="component" value="Chromosome"/>
</dbReference>
<dbReference type="eggNOG" id="COG1277">
    <property type="taxonomic scope" value="Bacteria"/>
</dbReference>
<evidence type="ECO:0000313" key="3">
    <source>
        <dbReference type="Proteomes" id="UP000027602"/>
    </source>
</evidence>
<feature type="transmembrane region" description="Helical" evidence="1">
    <location>
        <begin position="71"/>
        <end position="96"/>
    </location>
</feature>
<accession>I3EBV2</accession>
<dbReference type="GO" id="GO:0005886">
    <property type="term" value="C:plasma membrane"/>
    <property type="evidence" value="ECO:0007669"/>
    <property type="project" value="UniProtKB-SubCell"/>
</dbReference>